<accession>A0A165A9J6</accession>
<evidence type="ECO:0000313" key="2">
    <source>
        <dbReference type="EMBL" id="KZS17338.1"/>
    </source>
</evidence>
<feature type="non-terminal residue" evidence="2">
    <location>
        <position position="1"/>
    </location>
</feature>
<name>A0A165A9J6_9CRUS</name>
<proteinExistence type="predicted"/>
<keyword evidence="1" id="KW-0472">Membrane</keyword>
<dbReference type="Proteomes" id="UP000076858">
    <property type="component" value="Unassembled WGS sequence"/>
</dbReference>
<keyword evidence="1" id="KW-1133">Transmembrane helix</keyword>
<sequence length="179" mass="21004">DHSISNDIFSAFHIGYFTLGIFSGTISSLSFPFITLLSLPSHFFFHSHLCVPTYVVCYTETTWYSRSSEILAFLLTHETHGWECRRAMCLIAIKIQFWAPVCSLSPYNALTVYYHRRRRQCRRNNTLCEFSVYLQRSCFVLRLYYDLFVNISLYTTIPHQSYDSSACSPQLDLEWPNME</sequence>
<evidence type="ECO:0000256" key="1">
    <source>
        <dbReference type="SAM" id="Phobius"/>
    </source>
</evidence>
<dbReference type="AlphaFoldDB" id="A0A165A9J6"/>
<keyword evidence="1" id="KW-0812">Transmembrane</keyword>
<keyword evidence="3" id="KW-1185">Reference proteome</keyword>
<organism evidence="2 3">
    <name type="scientific">Daphnia magna</name>
    <dbReference type="NCBI Taxonomy" id="35525"/>
    <lineage>
        <taxon>Eukaryota</taxon>
        <taxon>Metazoa</taxon>
        <taxon>Ecdysozoa</taxon>
        <taxon>Arthropoda</taxon>
        <taxon>Crustacea</taxon>
        <taxon>Branchiopoda</taxon>
        <taxon>Diplostraca</taxon>
        <taxon>Cladocera</taxon>
        <taxon>Anomopoda</taxon>
        <taxon>Daphniidae</taxon>
        <taxon>Daphnia</taxon>
    </lineage>
</organism>
<feature type="transmembrane region" description="Helical" evidence="1">
    <location>
        <begin position="14"/>
        <end position="39"/>
    </location>
</feature>
<comment type="caution">
    <text evidence="2">The sequence shown here is derived from an EMBL/GenBank/DDBJ whole genome shotgun (WGS) entry which is preliminary data.</text>
</comment>
<evidence type="ECO:0000313" key="3">
    <source>
        <dbReference type="Proteomes" id="UP000076858"/>
    </source>
</evidence>
<protein>
    <submittedName>
        <fullName evidence="2">Uncharacterized protein</fullName>
    </submittedName>
</protein>
<dbReference type="EMBL" id="LRGB01000642">
    <property type="protein sequence ID" value="KZS17338.1"/>
    <property type="molecule type" value="Genomic_DNA"/>
</dbReference>
<reference evidence="2 3" key="1">
    <citation type="submission" date="2016-03" db="EMBL/GenBank/DDBJ databases">
        <title>EvidentialGene: Evidence-directed Construction of Genes on Genomes.</title>
        <authorList>
            <person name="Gilbert D.G."/>
            <person name="Choi J.-H."/>
            <person name="Mockaitis K."/>
            <person name="Colbourne J."/>
            <person name="Pfrender M."/>
        </authorList>
    </citation>
    <scope>NUCLEOTIDE SEQUENCE [LARGE SCALE GENOMIC DNA]</scope>
    <source>
        <strain evidence="2 3">Xinb3</strain>
        <tissue evidence="2">Complete organism</tissue>
    </source>
</reference>
<gene>
    <name evidence="2" type="ORF">APZ42_016964</name>
</gene>